<evidence type="ECO:0000313" key="2">
    <source>
        <dbReference type="Proteomes" id="UP001604277"/>
    </source>
</evidence>
<dbReference type="Proteomes" id="UP001604277">
    <property type="component" value="Unassembled WGS sequence"/>
</dbReference>
<evidence type="ECO:0000313" key="1">
    <source>
        <dbReference type="EMBL" id="KAL2537881.1"/>
    </source>
</evidence>
<organism evidence="1 2">
    <name type="scientific">Forsythia ovata</name>
    <dbReference type="NCBI Taxonomy" id="205694"/>
    <lineage>
        <taxon>Eukaryota</taxon>
        <taxon>Viridiplantae</taxon>
        <taxon>Streptophyta</taxon>
        <taxon>Embryophyta</taxon>
        <taxon>Tracheophyta</taxon>
        <taxon>Spermatophyta</taxon>
        <taxon>Magnoliopsida</taxon>
        <taxon>eudicotyledons</taxon>
        <taxon>Gunneridae</taxon>
        <taxon>Pentapetalae</taxon>
        <taxon>asterids</taxon>
        <taxon>lamiids</taxon>
        <taxon>Lamiales</taxon>
        <taxon>Oleaceae</taxon>
        <taxon>Forsythieae</taxon>
        <taxon>Forsythia</taxon>
    </lineage>
</organism>
<dbReference type="EMBL" id="JBFOLJ010000005">
    <property type="protein sequence ID" value="KAL2537881.1"/>
    <property type="molecule type" value="Genomic_DNA"/>
</dbReference>
<gene>
    <name evidence="1" type="ORF">Fot_19272</name>
</gene>
<comment type="caution">
    <text evidence="1">The sequence shown here is derived from an EMBL/GenBank/DDBJ whole genome shotgun (WGS) entry which is preliminary data.</text>
</comment>
<keyword evidence="2" id="KW-1185">Reference proteome</keyword>
<reference evidence="2" key="1">
    <citation type="submission" date="2024-07" db="EMBL/GenBank/DDBJ databases">
        <title>Two chromosome-level genome assemblies of Korean endemic species Abeliophyllum distichum and Forsythia ovata (Oleaceae).</title>
        <authorList>
            <person name="Jang H."/>
        </authorList>
    </citation>
    <scope>NUCLEOTIDE SEQUENCE [LARGE SCALE GENOMIC DNA]</scope>
</reference>
<dbReference type="AlphaFoldDB" id="A0ABD1VKJ6"/>
<accession>A0ABD1VKJ6</accession>
<proteinExistence type="predicted"/>
<name>A0ABD1VKJ6_9LAMI</name>
<protein>
    <submittedName>
        <fullName evidence="1">Uncharacterized protein</fullName>
    </submittedName>
</protein>
<sequence length="103" mass="11749">MVVALNIKFEEFQLSLFKGKVPKAKPSHLCQRPLDQAGYKSRDVHEWQDLRERANRPTPRTDSHNISVKICPTRESNLRCRRISPHVTSSLTNSPMPLGAQLS</sequence>